<evidence type="ECO:0000256" key="9">
    <source>
        <dbReference type="ARBA" id="ARBA00023136"/>
    </source>
</evidence>
<feature type="transmembrane region" description="Helical" evidence="11">
    <location>
        <begin position="55"/>
        <end position="75"/>
    </location>
</feature>
<dbReference type="GO" id="GO:0005743">
    <property type="term" value="C:mitochondrial inner membrane"/>
    <property type="evidence" value="ECO:0007669"/>
    <property type="project" value="TreeGrafter"/>
</dbReference>
<evidence type="ECO:0000259" key="12">
    <source>
        <dbReference type="PROSITE" id="PS50893"/>
    </source>
</evidence>
<dbReference type="STRING" id="985895.E5A6I5"/>
<evidence type="ECO:0000313" key="15">
    <source>
        <dbReference type="Proteomes" id="UP000002668"/>
    </source>
</evidence>
<feature type="domain" description="ABC transmembrane type-1" evidence="13">
    <location>
        <begin position="60"/>
        <end position="350"/>
    </location>
</feature>
<feature type="transmembrane region" description="Helical" evidence="11">
    <location>
        <begin position="815"/>
        <end position="835"/>
    </location>
</feature>
<dbReference type="FunFam" id="3.40.50.300:FF:000967">
    <property type="entry name" value="ABC multidrug transporter mdr4"/>
    <property type="match status" value="1"/>
</dbReference>
<evidence type="ECO:0000256" key="7">
    <source>
        <dbReference type="ARBA" id="ARBA00022840"/>
    </source>
</evidence>
<evidence type="ECO:0000256" key="3">
    <source>
        <dbReference type="ARBA" id="ARBA00022448"/>
    </source>
</evidence>
<dbReference type="GO" id="GO:0015421">
    <property type="term" value="F:ABC-type oligopeptide transporter activity"/>
    <property type="evidence" value="ECO:0007669"/>
    <property type="project" value="TreeGrafter"/>
</dbReference>
<feature type="transmembrane region" description="Helical" evidence="11">
    <location>
        <begin position="208"/>
        <end position="227"/>
    </location>
</feature>
<dbReference type="InterPro" id="IPR039421">
    <property type="entry name" value="Type_1_exporter"/>
</dbReference>
<organism evidence="14 15">
    <name type="scientific">Leptosphaeria maculans (strain JN3 / isolate v23.1.3 / race Av1-4-5-6-7-8)</name>
    <name type="common">Blackleg fungus</name>
    <name type="synonym">Phoma lingam</name>
    <dbReference type="NCBI Taxonomy" id="985895"/>
    <lineage>
        <taxon>Eukaryota</taxon>
        <taxon>Fungi</taxon>
        <taxon>Dikarya</taxon>
        <taxon>Ascomycota</taxon>
        <taxon>Pezizomycotina</taxon>
        <taxon>Dothideomycetes</taxon>
        <taxon>Pleosporomycetidae</taxon>
        <taxon>Pleosporales</taxon>
        <taxon>Pleosporineae</taxon>
        <taxon>Leptosphaeriaceae</taxon>
        <taxon>Plenodomus</taxon>
        <taxon>Plenodomus lingam/Leptosphaeria maculans species complex</taxon>
    </lineage>
</organism>
<dbReference type="FunFam" id="1.20.1560.10:FF:000057">
    <property type="entry name" value="ABC multidrug transporter SitT"/>
    <property type="match status" value="1"/>
</dbReference>
<dbReference type="EMBL" id="FP929135">
    <property type="protein sequence ID" value="CBX99230.1"/>
    <property type="molecule type" value="Genomic_DNA"/>
</dbReference>
<dbReference type="InterPro" id="IPR017871">
    <property type="entry name" value="ABC_transporter-like_CS"/>
</dbReference>
<dbReference type="InterPro" id="IPR003593">
    <property type="entry name" value="AAA+_ATPase"/>
</dbReference>
<comment type="subcellular location">
    <subcellularLocation>
        <location evidence="1">Membrane</location>
        <topology evidence="1">Multi-pass membrane protein</topology>
    </subcellularLocation>
</comment>
<dbReference type="InParanoid" id="E5A6I5"/>
<feature type="transmembrane region" description="Helical" evidence="11">
    <location>
        <begin position="924"/>
        <end position="945"/>
    </location>
</feature>
<evidence type="ECO:0000256" key="2">
    <source>
        <dbReference type="ARBA" id="ARBA00007577"/>
    </source>
</evidence>
<dbReference type="GO" id="GO:0005524">
    <property type="term" value="F:ATP binding"/>
    <property type="evidence" value="ECO:0007669"/>
    <property type="project" value="UniProtKB-KW"/>
</dbReference>
<keyword evidence="8 11" id="KW-1133">Transmembrane helix</keyword>
<dbReference type="InterPro" id="IPR011527">
    <property type="entry name" value="ABC1_TM_dom"/>
</dbReference>
<dbReference type="GO" id="GO:0090374">
    <property type="term" value="P:oligopeptide export from mitochondrion"/>
    <property type="evidence" value="ECO:0007669"/>
    <property type="project" value="TreeGrafter"/>
</dbReference>
<feature type="domain" description="ABC transporter" evidence="12">
    <location>
        <begin position="1023"/>
        <end position="1260"/>
    </location>
</feature>
<feature type="transmembrane region" description="Helical" evidence="11">
    <location>
        <begin position="109"/>
        <end position="133"/>
    </location>
</feature>
<feature type="domain" description="ABC transmembrane type-1" evidence="13">
    <location>
        <begin position="698"/>
        <end position="985"/>
    </location>
</feature>
<dbReference type="CDD" id="cd18577">
    <property type="entry name" value="ABC_6TM_Pgp_ABCB1_D1_like"/>
    <property type="match status" value="1"/>
</dbReference>
<protein>
    <submittedName>
        <fullName evidence="14">Similar to multidrug resistance protein 1</fullName>
    </submittedName>
</protein>
<dbReference type="InterPro" id="IPR027417">
    <property type="entry name" value="P-loop_NTPase"/>
</dbReference>
<sequence length="1269" mass="138958">MSRKEELSQLPDQRICQDEKRSIDISSKADAVANEAQKSSGGYLRIFKYADRTSWTLNSISFLAAIGAGTLLPLMDLVFGKFVTTFTGFATGSTTPEKYRSEVNKYTLYFIYLFVAKFGLVYIHSVGISISAIRTTKALRIDFIKCILRQNIAYFDSSEAASVTTQVTTNGNNVNNGISEKLTLIIQGISTFVTAFIVAFAIQWKLTLITLSIVPTIIVVVGICVGLDGKNEKKVLAIYSDAGLLAEEVFSTVRTVHAFWLNPLLSRKYEAFLDAAMTEGMKKSPIYSVLFSTEFFCVYSGYGLAFWKGIRMYASGEIKESGDVFVVILAVIVAATAMTTIAPQIVSLVKASSAADEMFTTIDRKSEIDPLSDHGIIPTTCRGRIDIENVVFSYPARPDITVLKGLTLTAPANKTTALVGASGSGKSTIVGLLERWYDQLSGTVSFDGTDIRELNLTWLRTNVRLVQQEPVLFSGTVYENIVYGLLGTEKATLPQQEQRALVEKACKDAYASEFIEQLPQGYNTVLGERATNLSGGQKQRLAIARSIVSQPTVLLLDEATSALDPKAEKIVQEALDRVSRDRTTIVIAHKLSTIRNADNIAVIGDGVVLEQGTHTDLLERGGAYARLVRAQDLGQTTDNSQGDGDETSSRASLVRTQTQASTVNKANHGPGHDVVNYNLVKCAYLILKEQGNLWMHFVVLGVAALCGGATYPAQAILFSRVVEAFQLPAAQAVDQGDFYALMFFVVALGNLVLFAVIGYLSNIIAQHVSREYRHEMFNLILKQDMAFFDDAANASGALASNLSSYPTNLYELMGFNLMLIFINIVNVLSSSILAIVVGWKLGLVVVFGALPPLLFSGYLRIRLEFKLEDLNGKRFASSAAMASEAVSAIRTVSSLALERHVLNMYESRLQGIAQNGLKALIFTMFWYALTQSISFLAMALGFWYGGRLISYGEYTTTQFFTVFIGVIFSGEAAAAFFSYTTSLTKSATAANYLFGLRRLKPAVQEDPDKPPFDHERDKGPAHVDIQDVTFAYESRPNSNVLQNISVDVKPGQYIAFVGASGCGKSTMISLLERFYDPRSGRITCNDRPLINLCPRKYRREVSLVQQEPVLYQGSVRDNIAMGLETDVTDAQIKAVARDSNISEFIASLPDGLDTLCGSRGTQLSGGQRQRIAIARALIREPRLLLLDEATSALDTESEKVVQAALEVAKSGRTTIAVAHRLSTIKDADLIVVFARGRIVESGTHQRLLSKKGMYYEMCQGQSLDRSVPV</sequence>
<dbReference type="SUPFAM" id="SSF52540">
    <property type="entry name" value="P-loop containing nucleoside triphosphate hydrolases"/>
    <property type="match status" value="2"/>
</dbReference>
<dbReference type="GO" id="GO:0016887">
    <property type="term" value="F:ATP hydrolysis activity"/>
    <property type="evidence" value="ECO:0007669"/>
    <property type="project" value="InterPro"/>
</dbReference>
<name>E5A6I5_LEPMJ</name>
<evidence type="ECO:0000256" key="10">
    <source>
        <dbReference type="SAM" id="MobiDB-lite"/>
    </source>
</evidence>
<dbReference type="InterPro" id="IPR036640">
    <property type="entry name" value="ABC1_TM_sf"/>
</dbReference>
<evidence type="ECO:0000256" key="6">
    <source>
        <dbReference type="ARBA" id="ARBA00022741"/>
    </source>
</evidence>
<accession>E5A6I5</accession>
<dbReference type="Pfam" id="PF00005">
    <property type="entry name" value="ABC_tran"/>
    <property type="match status" value="2"/>
</dbReference>
<dbReference type="PROSITE" id="PS00211">
    <property type="entry name" value="ABC_TRANSPORTER_1"/>
    <property type="match status" value="2"/>
</dbReference>
<feature type="transmembrane region" description="Helical" evidence="11">
    <location>
        <begin position="957"/>
        <end position="977"/>
    </location>
</feature>
<keyword evidence="7" id="KW-0067">ATP-binding</keyword>
<evidence type="ECO:0000256" key="8">
    <source>
        <dbReference type="ARBA" id="ARBA00022989"/>
    </source>
</evidence>
<feature type="domain" description="ABC transporter" evidence="12">
    <location>
        <begin position="385"/>
        <end position="630"/>
    </location>
</feature>
<gene>
    <name evidence="14" type="ORF">LEMA_P084690.1</name>
</gene>
<dbReference type="AlphaFoldDB" id="E5A6I5"/>
<feature type="transmembrane region" description="Helical" evidence="11">
    <location>
        <begin position="841"/>
        <end position="859"/>
    </location>
</feature>
<proteinExistence type="inferred from homology"/>
<comment type="similarity">
    <text evidence="2">Belongs to the ABC transporter superfamily. ABCB family. Multidrug resistance exporter (TC 3.A.1.201) subfamily.</text>
</comment>
<dbReference type="SUPFAM" id="SSF90123">
    <property type="entry name" value="ABC transporter transmembrane region"/>
    <property type="match status" value="2"/>
</dbReference>
<feature type="transmembrane region" description="Helical" evidence="11">
    <location>
        <begin position="182"/>
        <end position="202"/>
    </location>
</feature>
<evidence type="ECO:0000256" key="5">
    <source>
        <dbReference type="ARBA" id="ARBA00022737"/>
    </source>
</evidence>
<evidence type="ECO:0000259" key="13">
    <source>
        <dbReference type="PROSITE" id="PS50929"/>
    </source>
</evidence>
<reference evidence="15" key="1">
    <citation type="journal article" date="2011" name="Nat. Commun.">
        <title>Effector diversification within compartments of the Leptosphaeria maculans genome affected by Repeat-Induced Point mutations.</title>
        <authorList>
            <person name="Rouxel T."/>
            <person name="Grandaubert J."/>
            <person name="Hane J.K."/>
            <person name="Hoede C."/>
            <person name="van de Wouw A.P."/>
            <person name="Couloux A."/>
            <person name="Dominguez V."/>
            <person name="Anthouard V."/>
            <person name="Bally P."/>
            <person name="Bourras S."/>
            <person name="Cozijnsen A.J."/>
            <person name="Ciuffetti L.M."/>
            <person name="Degrave A."/>
            <person name="Dilmaghani A."/>
            <person name="Duret L."/>
            <person name="Fudal I."/>
            <person name="Goodwin S.B."/>
            <person name="Gout L."/>
            <person name="Glaser N."/>
            <person name="Linglin J."/>
            <person name="Kema G.H.J."/>
            <person name="Lapalu N."/>
            <person name="Lawrence C.B."/>
            <person name="May K."/>
            <person name="Meyer M."/>
            <person name="Ollivier B."/>
            <person name="Poulain J."/>
            <person name="Schoch C.L."/>
            <person name="Simon A."/>
            <person name="Spatafora J.W."/>
            <person name="Stachowiak A."/>
            <person name="Turgeon B.G."/>
            <person name="Tyler B.M."/>
            <person name="Vincent D."/>
            <person name="Weissenbach J."/>
            <person name="Amselem J."/>
            <person name="Quesneville H."/>
            <person name="Oliver R.P."/>
            <person name="Wincker P."/>
            <person name="Balesdent M.-H."/>
            <person name="Howlett B.J."/>
        </authorList>
    </citation>
    <scope>NUCLEOTIDE SEQUENCE [LARGE SCALE GENOMIC DNA]</scope>
    <source>
        <strain evidence="15">JN3 / isolate v23.1.3 / race Av1-4-5-6-7-8</strain>
    </source>
</reference>
<feature type="region of interest" description="Disordered" evidence="10">
    <location>
        <begin position="634"/>
        <end position="667"/>
    </location>
</feature>
<feature type="transmembrane region" description="Helical" evidence="11">
    <location>
        <begin position="325"/>
        <end position="349"/>
    </location>
</feature>
<evidence type="ECO:0000313" key="14">
    <source>
        <dbReference type="EMBL" id="CBX99230.1"/>
    </source>
</evidence>
<keyword evidence="4 11" id="KW-0812">Transmembrane</keyword>
<dbReference type="CDD" id="cd03249">
    <property type="entry name" value="ABC_MTABC3_MDL1_MDL2"/>
    <property type="match status" value="2"/>
</dbReference>
<keyword evidence="15" id="KW-1185">Reference proteome</keyword>
<keyword evidence="3" id="KW-0813">Transport</keyword>
<dbReference type="PROSITE" id="PS50893">
    <property type="entry name" value="ABC_TRANSPORTER_2"/>
    <property type="match status" value="2"/>
</dbReference>
<dbReference type="CDD" id="cd18578">
    <property type="entry name" value="ABC_6TM_Pgp_ABCB1_D2_like"/>
    <property type="match status" value="1"/>
</dbReference>
<feature type="compositionally biased region" description="Polar residues" evidence="10">
    <location>
        <begin position="649"/>
        <end position="665"/>
    </location>
</feature>
<evidence type="ECO:0000256" key="11">
    <source>
        <dbReference type="SAM" id="Phobius"/>
    </source>
</evidence>
<feature type="transmembrane region" description="Helical" evidence="11">
    <location>
        <begin position="693"/>
        <end position="718"/>
    </location>
</feature>
<feature type="transmembrane region" description="Helical" evidence="11">
    <location>
        <begin position="738"/>
        <end position="760"/>
    </location>
</feature>
<dbReference type="HOGENOM" id="CLU_000604_17_2_1"/>
<evidence type="ECO:0000256" key="1">
    <source>
        <dbReference type="ARBA" id="ARBA00004141"/>
    </source>
</evidence>
<keyword evidence="6" id="KW-0547">Nucleotide-binding</keyword>
<dbReference type="Gene3D" id="3.40.50.300">
    <property type="entry name" value="P-loop containing nucleotide triphosphate hydrolases"/>
    <property type="match status" value="2"/>
</dbReference>
<dbReference type="VEuPathDB" id="FungiDB:LEMA_P084690.1"/>
<dbReference type="PANTHER" id="PTHR43394">
    <property type="entry name" value="ATP-DEPENDENT PERMEASE MDL1, MITOCHONDRIAL"/>
    <property type="match status" value="1"/>
</dbReference>
<dbReference type="PANTHER" id="PTHR43394:SF11">
    <property type="entry name" value="ATP-BINDING CASSETTE TRANSPORTER"/>
    <property type="match status" value="1"/>
</dbReference>
<evidence type="ECO:0000256" key="4">
    <source>
        <dbReference type="ARBA" id="ARBA00022692"/>
    </source>
</evidence>
<dbReference type="OrthoDB" id="6500128at2759"/>
<feature type="transmembrane region" description="Helical" evidence="11">
    <location>
        <begin position="286"/>
        <end position="305"/>
    </location>
</feature>
<dbReference type="SMART" id="SM00382">
    <property type="entry name" value="AAA"/>
    <property type="match status" value="2"/>
</dbReference>
<dbReference type="OMA" id="YEMCLGQ"/>
<dbReference type="PROSITE" id="PS50929">
    <property type="entry name" value="ABC_TM1F"/>
    <property type="match status" value="2"/>
</dbReference>
<dbReference type="FunFam" id="3.40.50.300:FF:000251">
    <property type="entry name" value="ABC transporter B family member 19"/>
    <property type="match status" value="1"/>
</dbReference>
<dbReference type="GeneID" id="13288782"/>
<dbReference type="InterPro" id="IPR003439">
    <property type="entry name" value="ABC_transporter-like_ATP-bd"/>
</dbReference>
<dbReference type="Proteomes" id="UP000002668">
    <property type="component" value="Genome"/>
</dbReference>
<keyword evidence="5" id="KW-0677">Repeat</keyword>
<keyword evidence="9 11" id="KW-0472">Membrane</keyword>
<dbReference type="Gene3D" id="1.20.1560.10">
    <property type="entry name" value="ABC transporter type 1, transmembrane domain"/>
    <property type="match status" value="1"/>
</dbReference>
<dbReference type="Pfam" id="PF00664">
    <property type="entry name" value="ABC_membrane"/>
    <property type="match status" value="2"/>
</dbReference>
<dbReference type="eggNOG" id="KOG0055">
    <property type="taxonomic scope" value="Eukaryota"/>
</dbReference>